<dbReference type="PANTHER" id="PTHR48200:SF1">
    <property type="entry name" value="AMINOTRANSFERASE-LIKE PLANT MOBILE DOMAIN-CONTAINING PROTEIN"/>
    <property type="match status" value="1"/>
</dbReference>
<feature type="domain" description="DUF7745" evidence="1">
    <location>
        <begin position="3"/>
        <end position="313"/>
    </location>
</feature>
<protein>
    <submittedName>
        <fullName evidence="3">Uncharacterized protein LOC111018820</fullName>
    </submittedName>
</protein>
<dbReference type="GeneID" id="111018820"/>
<dbReference type="RefSeq" id="XP_022150759.1">
    <property type="nucleotide sequence ID" value="XM_022295067.1"/>
</dbReference>
<name>A0A6J1DB13_MOMCH</name>
<sequence length="352" mass="40690">MEITPTIKEYHTLLQIPLQEKIEVYSYDGGFTLKRAVSLLVGKISAGEIEKHVKRKGENTCLPIEYILSLQQRFVNEERELSLLALCLFNLVLFPKVSGYVEERLVKLFVKVEMRVNLVIPILAETFRALNFCRSRGVGKFIGCAQLLYIWILSHINCPPEFKCPQVKFSRSWSRLQNPILEFNQADWSQIHPGKEEWSIFFAGLRSEDVEWRARWMSTKPMMYRCGKFHSLPLLGPCGCVSYAPLMVLRQIWVRQFIPATHDLRNSEFAYDVRFCKNKIQEVVKAWKAIVRIQSGNYHDNIFEGYEQWHSSRGKTVVLLQTDKGKGKLEVPTGIILSEMSPNQSTQRKVAG</sequence>
<dbReference type="InterPro" id="IPR056647">
    <property type="entry name" value="DUF7745"/>
</dbReference>
<organism evidence="2 3">
    <name type="scientific">Momordica charantia</name>
    <name type="common">Bitter gourd</name>
    <name type="synonym">Balsam pear</name>
    <dbReference type="NCBI Taxonomy" id="3673"/>
    <lineage>
        <taxon>Eukaryota</taxon>
        <taxon>Viridiplantae</taxon>
        <taxon>Streptophyta</taxon>
        <taxon>Embryophyta</taxon>
        <taxon>Tracheophyta</taxon>
        <taxon>Spermatophyta</taxon>
        <taxon>Magnoliopsida</taxon>
        <taxon>eudicotyledons</taxon>
        <taxon>Gunneridae</taxon>
        <taxon>Pentapetalae</taxon>
        <taxon>rosids</taxon>
        <taxon>fabids</taxon>
        <taxon>Cucurbitales</taxon>
        <taxon>Cucurbitaceae</taxon>
        <taxon>Momordiceae</taxon>
        <taxon>Momordica</taxon>
    </lineage>
</organism>
<gene>
    <name evidence="3" type="primary">LOC111018820</name>
</gene>
<reference evidence="3" key="1">
    <citation type="submission" date="2025-08" db="UniProtKB">
        <authorList>
            <consortium name="RefSeq"/>
        </authorList>
    </citation>
    <scope>IDENTIFICATION</scope>
    <source>
        <strain evidence="3">OHB3-1</strain>
    </source>
</reference>
<evidence type="ECO:0000259" key="1">
    <source>
        <dbReference type="Pfam" id="PF24924"/>
    </source>
</evidence>
<dbReference type="AlphaFoldDB" id="A0A6J1DB13"/>
<accession>A0A6J1DB13</accession>
<keyword evidence="2" id="KW-1185">Reference proteome</keyword>
<dbReference type="OrthoDB" id="1739044at2759"/>
<dbReference type="KEGG" id="mcha:111018820"/>
<dbReference type="Pfam" id="PF24924">
    <property type="entry name" value="DUF7745"/>
    <property type="match status" value="1"/>
</dbReference>
<evidence type="ECO:0000313" key="3">
    <source>
        <dbReference type="RefSeq" id="XP_022150759.1"/>
    </source>
</evidence>
<evidence type="ECO:0000313" key="2">
    <source>
        <dbReference type="Proteomes" id="UP000504603"/>
    </source>
</evidence>
<dbReference type="Proteomes" id="UP000504603">
    <property type="component" value="Unplaced"/>
</dbReference>
<dbReference type="PANTHER" id="PTHR48200">
    <property type="entry name" value="PROTEIN, PUTATIVE-RELATED"/>
    <property type="match status" value="1"/>
</dbReference>
<proteinExistence type="predicted"/>